<comment type="caution">
    <text evidence="11">The sequence shown here is derived from an EMBL/GenBank/DDBJ whole genome shotgun (WGS) entry which is preliminary data.</text>
</comment>
<evidence type="ECO:0000256" key="4">
    <source>
        <dbReference type="ARBA" id="ARBA00022763"/>
    </source>
</evidence>
<sequence length="319" mass="33313">MPLYRDDVVVLRTHKLGEADRIVTMLSRQHGKIRAVAKGVRRTASKFGARLEPFMVADVQFFEGRTLDTITQAETIASYGAEISADYASYTAASAMVETADKLTEADATQQQYLLLVGALRSLSRGEHGSSLTLDSYLLRALSMAGWAPSFFDCAVSGVPGPHSAFVVQLGGVVSDEYAPPGTPRLDAATLGLLGALLSGDWASADSTAERVRSQASGIVAAYTQWHLERGLRSLQHVDRSNSTIHTLREAQLARQAVEAARATGTPARPVSPASAATPAGPAFSAATPAGPAFSAATPVGPAFSVAAPSATPTESTTA</sequence>
<evidence type="ECO:0000256" key="7">
    <source>
        <dbReference type="ARBA" id="ARBA00033409"/>
    </source>
</evidence>
<dbReference type="GO" id="GO:0006310">
    <property type="term" value="P:DNA recombination"/>
    <property type="evidence" value="ECO:0007669"/>
    <property type="project" value="UniProtKB-UniRule"/>
</dbReference>
<name>A0A917B5W5_9MICO</name>
<dbReference type="GO" id="GO:0043590">
    <property type="term" value="C:bacterial nucleoid"/>
    <property type="evidence" value="ECO:0007669"/>
    <property type="project" value="TreeGrafter"/>
</dbReference>
<evidence type="ECO:0000313" key="12">
    <source>
        <dbReference type="Proteomes" id="UP000598775"/>
    </source>
</evidence>
<keyword evidence="12" id="KW-1185">Reference proteome</keyword>
<dbReference type="Gene3D" id="2.40.50.140">
    <property type="entry name" value="Nucleic acid-binding proteins"/>
    <property type="match status" value="1"/>
</dbReference>
<dbReference type="SUPFAM" id="SSF50249">
    <property type="entry name" value="Nucleic acid-binding proteins"/>
    <property type="match status" value="1"/>
</dbReference>
<proteinExistence type="inferred from homology"/>
<keyword evidence="6 8" id="KW-0234">DNA repair</keyword>
<comment type="function">
    <text evidence="1 8">Involved in DNA repair and RecF pathway recombination.</text>
</comment>
<dbReference type="EMBL" id="BMGP01000003">
    <property type="protein sequence ID" value="GGF24676.1"/>
    <property type="molecule type" value="Genomic_DNA"/>
</dbReference>
<dbReference type="InterPro" id="IPR022572">
    <property type="entry name" value="DNA_rep/recomb_RecO_N"/>
</dbReference>
<feature type="region of interest" description="Disordered" evidence="9">
    <location>
        <begin position="260"/>
        <end position="299"/>
    </location>
</feature>
<keyword evidence="5 8" id="KW-0233">DNA recombination</keyword>
<reference evidence="11 12" key="1">
    <citation type="journal article" date="2014" name="Int. J. Syst. Evol. Microbiol.">
        <title>Complete genome sequence of Corynebacterium casei LMG S-19264T (=DSM 44701T), isolated from a smear-ripened cheese.</title>
        <authorList>
            <consortium name="US DOE Joint Genome Institute (JGI-PGF)"/>
            <person name="Walter F."/>
            <person name="Albersmeier A."/>
            <person name="Kalinowski J."/>
            <person name="Ruckert C."/>
        </authorList>
    </citation>
    <scope>NUCLEOTIDE SEQUENCE [LARGE SCALE GENOMIC DNA]</scope>
    <source>
        <strain evidence="11 12">CGMCC 1.12976</strain>
    </source>
</reference>
<dbReference type="Gene3D" id="1.20.1440.120">
    <property type="entry name" value="Recombination protein O, C-terminal domain"/>
    <property type="match status" value="1"/>
</dbReference>
<dbReference type="PANTHER" id="PTHR33991">
    <property type="entry name" value="DNA REPAIR PROTEIN RECO"/>
    <property type="match status" value="1"/>
</dbReference>
<dbReference type="Pfam" id="PF02565">
    <property type="entry name" value="RecO_C"/>
    <property type="match status" value="1"/>
</dbReference>
<dbReference type="InterPro" id="IPR012340">
    <property type="entry name" value="NA-bd_OB-fold"/>
</dbReference>
<evidence type="ECO:0000256" key="1">
    <source>
        <dbReference type="ARBA" id="ARBA00003065"/>
    </source>
</evidence>
<comment type="similarity">
    <text evidence="2 8">Belongs to the RecO family.</text>
</comment>
<accession>A0A917B5W5</accession>
<evidence type="ECO:0000256" key="9">
    <source>
        <dbReference type="SAM" id="MobiDB-lite"/>
    </source>
</evidence>
<dbReference type="InterPro" id="IPR042242">
    <property type="entry name" value="RecO_C"/>
</dbReference>
<protein>
    <recommendedName>
        <fullName evidence="3 8">DNA repair protein RecO</fullName>
    </recommendedName>
    <alternativeName>
        <fullName evidence="7 8">Recombination protein O</fullName>
    </alternativeName>
</protein>
<dbReference type="Proteomes" id="UP000598775">
    <property type="component" value="Unassembled WGS sequence"/>
</dbReference>
<dbReference type="SUPFAM" id="SSF57863">
    <property type="entry name" value="ArfGap/RecO-like zinc finger"/>
    <property type="match status" value="1"/>
</dbReference>
<organism evidence="11 12">
    <name type="scientific">Subtercola lobariae</name>
    <dbReference type="NCBI Taxonomy" id="1588641"/>
    <lineage>
        <taxon>Bacteria</taxon>
        <taxon>Bacillati</taxon>
        <taxon>Actinomycetota</taxon>
        <taxon>Actinomycetes</taxon>
        <taxon>Micrococcales</taxon>
        <taxon>Microbacteriaceae</taxon>
        <taxon>Subtercola</taxon>
    </lineage>
</organism>
<gene>
    <name evidence="8 11" type="primary">recO</name>
    <name evidence="11" type="ORF">GCM10011399_17730</name>
</gene>
<feature type="compositionally biased region" description="Low complexity" evidence="9">
    <location>
        <begin position="266"/>
        <end position="299"/>
    </location>
</feature>
<dbReference type="InterPro" id="IPR037278">
    <property type="entry name" value="ARFGAP/RecO"/>
</dbReference>
<evidence type="ECO:0000256" key="2">
    <source>
        <dbReference type="ARBA" id="ARBA00007452"/>
    </source>
</evidence>
<dbReference type="GO" id="GO:0006302">
    <property type="term" value="P:double-strand break repair"/>
    <property type="evidence" value="ECO:0007669"/>
    <property type="project" value="TreeGrafter"/>
</dbReference>
<dbReference type="InterPro" id="IPR003717">
    <property type="entry name" value="RecO"/>
</dbReference>
<dbReference type="HAMAP" id="MF_00201">
    <property type="entry name" value="RecO"/>
    <property type="match status" value="1"/>
</dbReference>
<evidence type="ECO:0000256" key="3">
    <source>
        <dbReference type="ARBA" id="ARBA00021310"/>
    </source>
</evidence>
<dbReference type="NCBIfam" id="TIGR00613">
    <property type="entry name" value="reco"/>
    <property type="match status" value="1"/>
</dbReference>
<keyword evidence="4 8" id="KW-0227">DNA damage</keyword>
<evidence type="ECO:0000256" key="6">
    <source>
        <dbReference type="ARBA" id="ARBA00023204"/>
    </source>
</evidence>
<evidence type="ECO:0000256" key="8">
    <source>
        <dbReference type="HAMAP-Rule" id="MF_00201"/>
    </source>
</evidence>
<feature type="domain" description="DNA replication/recombination mediator RecO N-terminal" evidence="10">
    <location>
        <begin position="1"/>
        <end position="79"/>
    </location>
</feature>
<evidence type="ECO:0000259" key="10">
    <source>
        <dbReference type="Pfam" id="PF11967"/>
    </source>
</evidence>
<dbReference type="AlphaFoldDB" id="A0A917B5W5"/>
<evidence type="ECO:0000313" key="11">
    <source>
        <dbReference type="EMBL" id="GGF24676.1"/>
    </source>
</evidence>
<dbReference type="PANTHER" id="PTHR33991:SF1">
    <property type="entry name" value="DNA REPAIR PROTEIN RECO"/>
    <property type="match status" value="1"/>
</dbReference>
<dbReference type="Pfam" id="PF11967">
    <property type="entry name" value="RecO_N"/>
    <property type="match status" value="1"/>
</dbReference>
<evidence type="ECO:0000256" key="5">
    <source>
        <dbReference type="ARBA" id="ARBA00023172"/>
    </source>
</evidence>